<dbReference type="InterPro" id="IPR050900">
    <property type="entry name" value="Transposase_IS3/IS150/IS904"/>
</dbReference>
<gene>
    <name evidence="2" type="primary">insK4_30</name>
    <name evidence="2" type="ORF">BTI247_59350</name>
</gene>
<dbReference type="EMBL" id="CP015251">
    <property type="protein sequence ID" value="AOM14266.1"/>
    <property type="molecule type" value="Genomic_DNA"/>
</dbReference>
<sequence>MATFANGKRLFKKVKYLSSKKETVTDQDRAQVIYEFRNEYKVVDLVKLANIARSTYYYWIKQTKRPDKYKKVKELIKEIFSENNGSYGYRRITLELRNRGYLLNHKTIRRLMISRRLKYLVRFKKYRSYKGTVGKFAPNILKRNFQASKPNEKWITDVTEFHLHGK</sequence>
<evidence type="ECO:0000313" key="2">
    <source>
        <dbReference type="EMBL" id="AOM14266.1"/>
    </source>
</evidence>
<accession>A0A9W3SZP2</accession>
<dbReference type="AlphaFoldDB" id="A0A9W3SZP2"/>
<evidence type="ECO:0000313" key="3">
    <source>
        <dbReference type="Proteomes" id="UP000192743"/>
    </source>
</evidence>
<dbReference type="InterPro" id="IPR025948">
    <property type="entry name" value="HTH-like_dom"/>
</dbReference>
<dbReference type="PANTHER" id="PTHR46889">
    <property type="entry name" value="TRANSPOSASE INSF FOR INSERTION SEQUENCE IS3B-RELATED"/>
    <property type="match status" value="1"/>
</dbReference>
<organism evidence="2 3">
    <name type="scientific">Bacillus thuringiensis Bt18247</name>
    <dbReference type="NCBI Taxonomy" id="1423143"/>
    <lineage>
        <taxon>Bacteria</taxon>
        <taxon>Bacillati</taxon>
        <taxon>Bacillota</taxon>
        <taxon>Bacilli</taxon>
        <taxon>Bacillales</taxon>
        <taxon>Bacillaceae</taxon>
        <taxon>Bacillus</taxon>
        <taxon>Bacillus cereus group</taxon>
    </lineage>
</organism>
<dbReference type="Pfam" id="PF13276">
    <property type="entry name" value="HTH_21"/>
    <property type="match status" value="1"/>
</dbReference>
<proteinExistence type="predicted"/>
<dbReference type="PANTHER" id="PTHR46889:SF4">
    <property type="entry name" value="TRANSPOSASE INSO FOR INSERTION SEQUENCE ELEMENT IS911B-RELATED"/>
    <property type="match status" value="1"/>
</dbReference>
<evidence type="ECO:0000259" key="1">
    <source>
        <dbReference type="Pfam" id="PF13276"/>
    </source>
</evidence>
<keyword evidence="2" id="KW-0614">Plasmid</keyword>
<feature type="domain" description="HTH-like" evidence="1">
    <location>
        <begin position="71"/>
        <end position="117"/>
    </location>
</feature>
<protein>
    <submittedName>
        <fullName evidence="2">Transposase InsK for insertion sequence element IS150</fullName>
    </submittedName>
</protein>
<name>A0A9W3SZP2_BACTU</name>
<dbReference type="Proteomes" id="UP000192743">
    <property type="component" value="Plasmid p174778"/>
</dbReference>
<reference evidence="2 3" key="1">
    <citation type="submission" date="2016-02" db="EMBL/GenBank/DDBJ databases">
        <title>Comparative analysis of three nematocidal Bacillus thuringiensis strains.</title>
        <authorList>
            <person name="Hollensteiner J."/>
            <person name="Kloesener M."/>
            <person name="Bunk B."/>
            <person name="Sproeer C."/>
            <person name="Rosenstiel P."/>
            <person name="Schulte-Iserlohe R."/>
            <person name="Schulenburg H."/>
            <person name="Liesegang H."/>
        </authorList>
    </citation>
    <scope>NUCLEOTIDE SEQUENCE [LARGE SCALE GENOMIC DNA]</scope>
    <source>
        <strain evidence="2 3">Bt18247</strain>
        <plasmid evidence="2 3">p174778</plasmid>
    </source>
</reference>
<geneLocation type="plasmid" evidence="2 3">
    <name>p174778</name>
</geneLocation>